<reference evidence="2 3" key="1">
    <citation type="journal article" date="2016" name="Mol. Biol. Evol.">
        <title>Comparative Genomics of Early-Diverging Mushroom-Forming Fungi Provides Insights into the Origins of Lignocellulose Decay Capabilities.</title>
        <authorList>
            <person name="Nagy L.G."/>
            <person name="Riley R."/>
            <person name="Tritt A."/>
            <person name="Adam C."/>
            <person name="Daum C."/>
            <person name="Floudas D."/>
            <person name="Sun H."/>
            <person name="Yadav J.S."/>
            <person name="Pangilinan J."/>
            <person name="Larsson K.H."/>
            <person name="Matsuura K."/>
            <person name="Barry K."/>
            <person name="Labutti K."/>
            <person name="Kuo R."/>
            <person name="Ohm R.A."/>
            <person name="Bhattacharya S.S."/>
            <person name="Shirouzu T."/>
            <person name="Yoshinaga Y."/>
            <person name="Martin F.M."/>
            <person name="Grigoriev I.V."/>
            <person name="Hibbett D.S."/>
        </authorList>
    </citation>
    <scope>NUCLEOTIDE SEQUENCE [LARGE SCALE GENOMIC DNA]</scope>
    <source>
        <strain evidence="2 3">HHB12029</strain>
    </source>
</reference>
<dbReference type="EMBL" id="KV426138">
    <property type="protein sequence ID" value="KZV87018.1"/>
    <property type="molecule type" value="Genomic_DNA"/>
</dbReference>
<dbReference type="Gene3D" id="4.10.280.10">
    <property type="entry name" value="Helix-loop-helix DNA-binding domain"/>
    <property type="match status" value="1"/>
</dbReference>
<gene>
    <name evidence="2" type="ORF">EXIGLDRAFT_724161</name>
</gene>
<keyword evidence="3" id="KW-1185">Reference proteome</keyword>
<evidence type="ECO:0000313" key="3">
    <source>
        <dbReference type="Proteomes" id="UP000077266"/>
    </source>
</evidence>
<dbReference type="Proteomes" id="UP000077266">
    <property type="component" value="Unassembled WGS sequence"/>
</dbReference>
<feature type="region of interest" description="Disordered" evidence="1">
    <location>
        <begin position="68"/>
        <end position="120"/>
    </location>
</feature>
<dbReference type="InParanoid" id="A0A165EIK4"/>
<dbReference type="OrthoDB" id="690068at2759"/>
<accession>A0A165EIK4</accession>
<dbReference type="AlphaFoldDB" id="A0A165EIK4"/>
<dbReference type="InterPro" id="IPR036638">
    <property type="entry name" value="HLH_DNA-bd_sf"/>
</dbReference>
<name>A0A165EIK4_EXIGL</name>
<evidence type="ECO:0000256" key="1">
    <source>
        <dbReference type="SAM" id="MobiDB-lite"/>
    </source>
</evidence>
<proteinExistence type="predicted"/>
<dbReference type="GO" id="GO:0046983">
    <property type="term" value="F:protein dimerization activity"/>
    <property type="evidence" value="ECO:0007669"/>
    <property type="project" value="InterPro"/>
</dbReference>
<evidence type="ECO:0000313" key="2">
    <source>
        <dbReference type="EMBL" id="KZV87018.1"/>
    </source>
</evidence>
<sequence>MILKKSVEYIRYLQQLVTAQANRNSELEAQLSQFRGPGSAHGPDDGAMAQLLLASPGVMATMYEETVARGGTESDEDMGRPGTSGGMLVEEEERGRGRNVTRLGGGTQVKTETTDVSMDS</sequence>
<evidence type="ECO:0008006" key="4">
    <source>
        <dbReference type="Google" id="ProtNLM"/>
    </source>
</evidence>
<protein>
    <recommendedName>
        <fullName evidence="4">BHLH domain-containing protein</fullName>
    </recommendedName>
</protein>
<feature type="compositionally biased region" description="Polar residues" evidence="1">
    <location>
        <begin position="108"/>
        <end position="120"/>
    </location>
</feature>
<organism evidence="2 3">
    <name type="scientific">Exidia glandulosa HHB12029</name>
    <dbReference type="NCBI Taxonomy" id="1314781"/>
    <lineage>
        <taxon>Eukaryota</taxon>
        <taxon>Fungi</taxon>
        <taxon>Dikarya</taxon>
        <taxon>Basidiomycota</taxon>
        <taxon>Agaricomycotina</taxon>
        <taxon>Agaricomycetes</taxon>
        <taxon>Auriculariales</taxon>
        <taxon>Exidiaceae</taxon>
        <taxon>Exidia</taxon>
    </lineage>
</organism>
<dbReference type="STRING" id="1314781.A0A165EIK4"/>